<keyword evidence="1" id="KW-0472">Membrane</keyword>
<feature type="transmembrane region" description="Helical" evidence="1">
    <location>
        <begin position="7"/>
        <end position="32"/>
    </location>
</feature>
<dbReference type="Proteomes" id="UP000569329">
    <property type="component" value="Unassembled WGS sequence"/>
</dbReference>
<keyword evidence="3" id="KW-1185">Reference proteome</keyword>
<feature type="transmembrane region" description="Helical" evidence="1">
    <location>
        <begin position="38"/>
        <end position="60"/>
    </location>
</feature>
<protein>
    <submittedName>
        <fullName evidence="2">Uncharacterized protein</fullName>
    </submittedName>
</protein>
<proteinExistence type="predicted"/>
<dbReference type="AlphaFoldDB" id="A0A839DR74"/>
<evidence type="ECO:0000256" key="1">
    <source>
        <dbReference type="SAM" id="Phobius"/>
    </source>
</evidence>
<dbReference type="EMBL" id="JACGWZ010000001">
    <property type="protein sequence ID" value="MBA8822786.1"/>
    <property type="molecule type" value="Genomic_DNA"/>
</dbReference>
<comment type="caution">
    <text evidence="2">The sequence shown here is derived from an EMBL/GenBank/DDBJ whole genome shotgun (WGS) entry which is preliminary data.</text>
</comment>
<keyword evidence="1" id="KW-0812">Transmembrane</keyword>
<reference evidence="2 3" key="1">
    <citation type="submission" date="2020-07" db="EMBL/GenBank/DDBJ databases">
        <title>Sequencing the genomes of 1000 actinobacteria strains.</title>
        <authorList>
            <person name="Klenk H.-P."/>
        </authorList>
    </citation>
    <scope>NUCLEOTIDE SEQUENCE [LARGE SCALE GENOMIC DNA]</scope>
    <source>
        <strain evidence="2 3">DSM 45975</strain>
    </source>
</reference>
<evidence type="ECO:0000313" key="3">
    <source>
        <dbReference type="Proteomes" id="UP000569329"/>
    </source>
</evidence>
<name>A0A839DR74_9PSEU</name>
<organism evidence="2 3">
    <name type="scientific">Halosaccharopolyspora lacisalsi</name>
    <dbReference type="NCBI Taxonomy" id="1000566"/>
    <lineage>
        <taxon>Bacteria</taxon>
        <taxon>Bacillati</taxon>
        <taxon>Actinomycetota</taxon>
        <taxon>Actinomycetes</taxon>
        <taxon>Pseudonocardiales</taxon>
        <taxon>Pseudonocardiaceae</taxon>
        <taxon>Halosaccharopolyspora</taxon>
    </lineage>
</organism>
<sequence length="70" mass="6920">MPRSRKFLLSAAVAFSVVAVLNGVLFLVGLGAESALPLVGQGGSAIVFAAMATTHGASYARARRAGGSSG</sequence>
<evidence type="ECO:0000313" key="2">
    <source>
        <dbReference type="EMBL" id="MBA8822786.1"/>
    </source>
</evidence>
<accession>A0A839DR74</accession>
<keyword evidence="1" id="KW-1133">Transmembrane helix</keyword>
<gene>
    <name evidence="2" type="ORF">FHX42_000115</name>
</gene>